<keyword evidence="3" id="KW-1185">Reference proteome</keyword>
<dbReference type="STRING" id="913774.A0A0C3GUR7"/>
<dbReference type="PANTHER" id="PTHR37017:SF11">
    <property type="entry name" value="ESTERASE_LIPASE_THIOESTERASE DOMAIN-CONTAINING PROTEIN"/>
    <property type="match status" value="1"/>
</dbReference>
<dbReference type="EMBL" id="KN832878">
    <property type="protein sequence ID" value="KIM99800.1"/>
    <property type="molecule type" value="Genomic_DNA"/>
</dbReference>
<feature type="domain" description="AB hydrolase-1" evidence="1">
    <location>
        <begin position="6"/>
        <end position="244"/>
    </location>
</feature>
<dbReference type="Proteomes" id="UP000054321">
    <property type="component" value="Unassembled WGS sequence"/>
</dbReference>
<proteinExistence type="predicted"/>
<dbReference type="PANTHER" id="PTHR37017">
    <property type="entry name" value="AB HYDROLASE-1 DOMAIN-CONTAINING PROTEIN-RELATED"/>
    <property type="match status" value="1"/>
</dbReference>
<dbReference type="OrthoDB" id="1263307at2759"/>
<dbReference type="InParanoid" id="A0A0C3GUR7"/>
<dbReference type="AlphaFoldDB" id="A0A0C3GUR7"/>
<reference evidence="3" key="2">
    <citation type="submission" date="2015-01" db="EMBL/GenBank/DDBJ databases">
        <title>Evolutionary Origins and Diversification of the Mycorrhizal Mutualists.</title>
        <authorList>
            <consortium name="DOE Joint Genome Institute"/>
            <consortium name="Mycorrhizal Genomics Consortium"/>
            <person name="Kohler A."/>
            <person name="Kuo A."/>
            <person name="Nagy L.G."/>
            <person name="Floudas D."/>
            <person name="Copeland A."/>
            <person name="Barry K.W."/>
            <person name="Cichocki N."/>
            <person name="Veneault-Fourrey C."/>
            <person name="LaButti K."/>
            <person name="Lindquist E.A."/>
            <person name="Lipzen A."/>
            <person name="Lundell T."/>
            <person name="Morin E."/>
            <person name="Murat C."/>
            <person name="Riley R."/>
            <person name="Ohm R."/>
            <person name="Sun H."/>
            <person name="Tunlid A."/>
            <person name="Henrissat B."/>
            <person name="Grigoriev I.V."/>
            <person name="Hibbett D.S."/>
            <person name="Martin F."/>
        </authorList>
    </citation>
    <scope>NUCLEOTIDE SEQUENCE [LARGE SCALE GENOMIC DNA]</scope>
    <source>
        <strain evidence="3">Zn</strain>
    </source>
</reference>
<dbReference type="Pfam" id="PF12697">
    <property type="entry name" value="Abhydrolase_6"/>
    <property type="match status" value="1"/>
</dbReference>
<sequence>MSKPAILLVPGAWHTPSSFSPLTNYLIQHGYTVEGISLASVGLFPPQPNFDADVQVIASTISKHADQGSDVVILFHSYGSIPGTSACKGFLKSDREAAGKKGGVVHLIFCCAFAVDEGVSLMDGLGGQPLPWFDIASDEKTLTPKTPVETFYNDIDDKKILDELVGSLKPQSYGAFWSKSTYAAWLDVESTYIVCGVDEALPVQVQQGMVTNVRKLIEEKGGKGNMQEVTMKASHSPFVSQPVELGRIVREVVGERV</sequence>
<evidence type="ECO:0000259" key="1">
    <source>
        <dbReference type="Pfam" id="PF12697"/>
    </source>
</evidence>
<organism evidence="2 3">
    <name type="scientific">Oidiodendron maius (strain Zn)</name>
    <dbReference type="NCBI Taxonomy" id="913774"/>
    <lineage>
        <taxon>Eukaryota</taxon>
        <taxon>Fungi</taxon>
        <taxon>Dikarya</taxon>
        <taxon>Ascomycota</taxon>
        <taxon>Pezizomycotina</taxon>
        <taxon>Leotiomycetes</taxon>
        <taxon>Leotiomycetes incertae sedis</taxon>
        <taxon>Myxotrichaceae</taxon>
        <taxon>Oidiodendron</taxon>
    </lineage>
</organism>
<gene>
    <name evidence="2" type="ORF">OIDMADRAFT_125968</name>
</gene>
<reference evidence="2 3" key="1">
    <citation type="submission" date="2014-04" db="EMBL/GenBank/DDBJ databases">
        <authorList>
            <consortium name="DOE Joint Genome Institute"/>
            <person name="Kuo A."/>
            <person name="Martino E."/>
            <person name="Perotto S."/>
            <person name="Kohler A."/>
            <person name="Nagy L.G."/>
            <person name="Floudas D."/>
            <person name="Copeland A."/>
            <person name="Barry K.W."/>
            <person name="Cichocki N."/>
            <person name="Veneault-Fourrey C."/>
            <person name="LaButti K."/>
            <person name="Lindquist E.A."/>
            <person name="Lipzen A."/>
            <person name="Lundell T."/>
            <person name="Morin E."/>
            <person name="Murat C."/>
            <person name="Sun H."/>
            <person name="Tunlid A."/>
            <person name="Henrissat B."/>
            <person name="Grigoriev I.V."/>
            <person name="Hibbett D.S."/>
            <person name="Martin F."/>
            <person name="Nordberg H.P."/>
            <person name="Cantor M.N."/>
            <person name="Hua S.X."/>
        </authorList>
    </citation>
    <scope>NUCLEOTIDE SEQUENCE [LARGE SCALE GENOMIC DNA]</scope>
    <source>
        <strain evidence="2 3">Zn</strain>
    </source>
</reference>
<dbReference type="InterPro" id="IPR052897">
    <property type="entry name" value="Sec-Metab_Biosynth_Hydrolase"/>
</dbReference>
<accession>A0A0C3GUR7</accession>
<protein>
    <recommendedName>
        <fullName evidence="1">AB hydrolase-1 domain-containing protein</fullName>
    </recommendedName>
</protein>
<dbReference type="InterPro" id="IPR000073">
    <property type="entry name" value="AB_hydrolase_1"/>
</dbReference>
<dbReference type="InterPro" id="IPR029058">
    <property type="entry name" value="AB_hydrolase_fold"/>
</dbReference>
<name>A0A0C3GUR7_OIDMZ</name>
<evidence type="ECO:0000313" key="2">
    <source>
        <dbReference type="EMBL" id="KIM99800.1"/>
    </source>
</evidence>
<dbReference type="HOGENOM" id="CLU_046066_1_3_1"/>
<dbReference type="SUPFAM" id="SSF53474">
    <property type="entry name" value="alpha/beta-Hydrolases"/>
    <property type="match status" value="1"/>
</dbReference>
<dbReference type="Gene3D" id="3.40.50.1820">
    <property type="entry name" value="alpha/beta hydrolase"/>
    <property type="match status" value="1"/>
</dbReference>
<evidence type="ECO:0000313" key="3">
    <source>
        <dbReference type="Proteomes" id="UP000054321"/>
    </source>
</evidence>